<reference evidence="3" key="2">
    <citation type="journal article" date="2023" name="IMA Fungus">
        <title>Comparative genomic study of the Penicillium genus elucidates a diverse pangenome and 15 lateral gene transfer events.</title>
        <authorList>
            <person name="Petersen C."/>
            <person name="Sorensen T."/>
            <person name="Nielsen M.R."/>
            <person name="Sondergaard T.E."/>
            <person name="Sorensen J.L."/>
            <person name="Fitzpatrick D.A."/>
            <person name="Frisvad J.C."/>
            <person name="Nielsen K.L."/>
        </authorList>
    </citation>
    <scope>NUCLEOTIDE SEQUENCE</scope>
    <source>
        <strain evidence="3">IBT 21472</strain>
    </source>
</reference>
<proteinExistence type="predicted"/>
<sequence length="276" mass="29046">MQLTAVLTLSTSLLAGHVWALHADPENPMGIHNPNLYNNEHAPASHGPASHAPAAKPEIPAYMAPLVSSMASEMAMSMMHKPTSTLLQASKSHAPVAWSNAPMAPHPNLPTYSDVPMYSQGSMYSHLAMSTSAVSTPYAMSSQAPYSNMYNLPMSSMLTKASSTPSSSTAMATSSASHALTYAKQHFNQPQHSNFHPAQAQAPGGGGIAPIAPLTPGSNVAPVQLNSHHGSDEGNAFCLGQCYPSEEEAQCEKPMTSPVYRPALGCYTCCFTAGDF</sequence>
<protein>
    <submittedName>
        <fullName evidence="3">Uncharacterized protein</fullName>
    </submittedName>
</protein>
<evidence type="ECO:0000256" key="2">
    <source>
        <dbReference type="SAM" id="SignalP"/>
    </source>
</evidence>
<dbReference type="OrthoDB" id="4352075at2759"/>
<gene>
    <name evidence="3" type="ORF">N7476_003965</name>
</gene>
<dbReference type="Proteomes" id="UP001147746">
    <property type="component" value="Unassembled WGS sequence"/>
</dbReference>
<feature type="region of interest" description="Disordered" evidence="1">
    <location>
        <begin position="32"/>
        <end position="53"/>
    </location>
</feature>
<feature type="chain" id="PRO_5041116413" evidence="2">
    <location>
        <begin position="21"/>
        <end position="276"/>
    </location>
</feature>
<comment type="caution">
    <text evidence="3">The sequence shown here is derived from an EMBL/GenBank/DDBJ whole genome shotgun (WGS) entry which is preliminary data.</text>
</comment>
<reference evidence="3" key="1">
    <citation type="submission" date="2022-12" db="EMBL/GenBank/DDBJ databases">
        <authorList>
            <person name="Petersen C."/>
        </authorList>
    </citation>
    <scope>NUCLEOTIDE SEQUENCE</scope>
    <source>
        <strain evidence="3">IBT 21472</strain>
    </source>
</reference>
<feature type="region of interest" description="Disordered" evidence="1">
    <location>
        <begin position="190"/>
        <end position="213"/>
    </location>
</feature>
<evidence type="ECO:0000313" key="3">
    <source>
        <dbReference type="EMBL" id="KAJ5320963.1"/>
    </source>
</evidence>
<feature type="compositionally biased region" description="Low complexity" evidence="1">
    <location>
        <begin position="41"/>
        <end position="53"/>
    </location>
</feature>
<evidence type="ECO:0000256" key="1">
    <source>
        <dbReference type="SAM" id="MobiDB-lite"/>
    </source>
</evidence>
<name>A0A9W9U643_9EURO</name>
<keyword evidence="4" id="KW-1185">Reference proteome</keyword>
<organism evidence="3 4">
    <name type="scientific">Penicillium atrosanguineum</name>
    <dbReference type="NCBI Taxonomy" id="1132637"/>
    <lineage>
        <taxon>Eukaryota</taxon>
        <taxon>Fungi</taxon>
        <taxon>Dikarya</taxon>
        <taxon>Ascomycota</taxon>
        <taxon>Pezizomycotina</taxon>
        <taxon>Eurotiomycetes</taxon>
        <taxon>Eurotiomycetidae</taxon>
        <taxon>Eurotiales</taxon>
        <taxon>Aspergillaceae</taxon>
        <taxon>Penicillium</taxon>
    </lineage>
</organism>
<accession>A0A9W9U643</accession>
<keyword evidence="2" id="KW-0732">Signal</keyword>
<dbReference type="EMBL" id="JAPZBO010000003">
    <property type="protein sequence ID" value="KAJ5320963.1"/>
    <property type="molecule type" value="Genomic_DNA"/>
</dbReference>
<evidence type="ECO:0000313" key="4">
    <source>
        <dbReference type="Proteomes" id="UP001147746"/>
    </source>
</evidence>
<dbReference type="AlphaFoldDB" id="A0A9W9U643"/>
<feature type="signal peptide" evidence="2">
    <location>
        <begin position="1"/>
        <end position="20"/>
    </location>
</feature>